<evidence type="ECO:0000313" key="2">
    <source>
        <dbReference type="EMBL" id="CAE7088251.1"/>
    </source>
</evidence>
<dbReference type="PANTHER" id="PTHR33104:SF2">
    <property type="entry name" value="CXC3 LIKE CYSTEINE CLUSTER DOMAIN-CONTAINING PROTEIN"/>
    <property type="match status" value="1"/>
</dbReference>
<comment type="caution">
    <text evidence="2">The sequence shown here is derived from an EMBL/GenBank/DDBJ whole genome shotgun (WGS) entry which is preliminary data.</text>
</comment>
<dbReference type="AlphaFoldDB" id="A0A8H3DWL5"/>
<feature type="region of interest" description="Disordered" evidence="1">
    <location>
        <begin position="488"/>
        <end position="507"/>
    </location>
</feature>
<dbReference type="PANTHER" id="PTHR33104">
    <property type="entry name" value="SI:DKEY-29D5.2"/>
    <property type="match status" value="1"/>
</dbReference>
<feature type="compositionally biased region" description="Basic and acidic residues" evidence="1">
    <location>
        <begin position="26"/>
        <end position="35"/>
    </location>
</feature>
<accession>A0A8H3DWL5</accession>
<gene>
    <name evidence="2" type="ORF">RDB_LOCUS29605</name>
</gene>
<dbReference type="EMBL" id="CAJNJQ010000596">
    <property type="protein sequence ID" value="CAE7088251.1"/>
    <property type="molecule type" value="Genomic_DNA"/>
</dbReference>
<evidence type="ECO:0000256" key="1">
    <source>
        <dbReference type="SAM" id="MobiDB-lite"/>
    </source>
</evidence>
<organism evidence="2 3">
    <name type="scientific">Rhizoctonia solani</name>
    <dbReference type="NCBI Taxonomy" id="456999"/>
    <lineage>
        <taxon>Eukaryota</taxon>
        <taxon>Fungi</taxon>
        <taxon>Dikarya</taxon>
        <taxon>Basidiomycota</taxon>
        <taxon>Agaricomycotina</taxon>
        <taxon>Agaricomycetes</taxon>
        <taxon>Cantharellales</taxon>
        <taxon>Ceratobasidiaceae</taxon>
        <taxon>Rhizoctonia</taxon>
    </lineage>
</organism>
<feature type="region of interest" description="Disordered" evidence="1">
    <location>
        <begin position="63"/>
        <end position="94"/>
    </location>
</feature>
<sequence length="806" mass="92513">MSRQKRKRVSSAPLVTVELDLDDSSGDEKPSELPKRSKRPGRPKAAPSSLEFDVRRIPSAPVYMGTSAPGTSGGLDSRGNACKPSGIFDNNPTSMNNEFINDHQDPECDEHTTQAHKKTPNDNLREWLDFHLDDYLDTLYDRDSPPTSGYCSSAMTFPLLEMYDALATRARTSGYKYYSALQQLTKPGFTTDVEDRYRELMWTYRVFLHLLQLRRSGRKFPLHPDIDVHPGDQAVDCAACPRPGVNFEWDEVPLQESFIYSVYALGALLCYINERRGGCVPLGLTYDPIAIPPSLDLIAAVPKWHLVGHDRECYVRYSLDNMQYTGRIDGEGPERFWAHINQHSGSTSEQSPAVRTDTMNNVIRNWNEDKGFNLNETLPARYKHAKKTLTEQKEIFEDLTEYLPEEGVKRWKEESIEPVQGRDKKWTSPLMDPVFDGGFYDTVKEERQKEAPTARVVGRRPGAARWLSSGIELEHSIRNFNEEAKQLGPSATLHRSNTHNTTRSSLRDRIEEHRKKRELYMDGANEPDRPRLLSFYGKDAEKEEFDLAMPSSYSAAAIESAGLTTLAAVEKELRRALCKESIECVKQLLGAKKATQNYKKKNVRGQVANTRANTILKDHDQKIGKAQWRYMNSRSALIQLGFSEADKQFEVLADKDLQPLVTYFAEYARSTGHGYSGISWIWKTSVAPNTKEWEVTALKTEWFRSRERYKRWEEELVILKREMVMSIRTFLKFQELWEWKSVNRGVTPGMRAYACGRARFYAQHAMRVLISCREHLYDNSVELRWANKWMCDNVIVDGSSIRFVQK</sequence>
<proteinExistence type="predicted"/>
<feature type="compositionally biased region" description="Polar residues" evidence="1">
    <location>
        <begin position="493"/>
        <end position="504"/>
    </location>
</feature>
<evidence type="ECO:0008006" key="4">
    <source>
        <dbReference type="Google" id="ProtNLM"/>
    </source>
</evidence>
<dbReference type="InterPro" id="IPR040521">
    <property type="entry name" value="KDZ"/>
</dbReference>
<dbReference type="Proteomes" id="UP000663827">
    <property type="component" value="Unassembled WGS sequence"/>
</dbReference>
<protein>
    <recommendedName>
        <fullName evidence="4">CxC2-like cysteine cluster KDZ transposase-associated domain-containing protein</fullName>
    </recommendedName>
</protein>
<evidence type="ECO:0000313" key="3">
    <source>
        <dbReference type="Proteomes" id="UP000663827"/>
    </source>
</evidence>
<name>A0A8H3DWL5_9AGAM</name>
<dbReference type="Pfam" id="PF18758">
    <property type="entry name" value="KDZ"/>
    <property type="match status" value="1"/>
</dbReference>
<feature type="region of interest" description="Disordered" evidence="1">
    <location>
        <begin position="1"/>
        <end position="50"/>
    </location>
</feature>
<reference evidence="2" key="1">
    <citation type="submission" date="2021-01" db="EMBL/GenBank/DDBJ databases">
        <authorList>
            <person name="Kaushik A."/>
        </authorList>
    </citation>
    <scope>NUCLEOTIDE SEQUENCE</scope>
    <source>
        <strain evidence="2">AG5</strain>
    </source>
</reference>